<feature type="non-terminal residue" evidence="2">
    <location>
        <position position="191"/>
    </location>
</feature>
<protein>
    <submittedName>
        <fullName evidence="2">Uncharacterized protein</fullName>
    </submittedName>
</protein>
<evidence type="ECO:0000313" key="2">
    <source>
        <dbReference type="EMBL" id="GMT36528.1"/>
    </source>
</evidence>
<organism evidence="2 3">
    <name type="scientific">Pristionchus fissidentatus</name>
    <dbReference type="NCBI Taxonomy" id="1538716"/>
    <lineage>
        <taxon>Eukaryota</taxon>
        <taxon>Metazoa</taxon>
        <taxon>Ecdysozoa</taxon>
        <taxon>Nematoda</taxon>
        <taxon>Chromadorea</taxon>
        <taxon>Rhabditida</taxon>
        <taxon>Rhabditina</taxon>
        <taxon>Diplogasteromorpha</taxon>
        <taxon>Diplogasteroidea</taxon>
        <taxon>Neodiplogasteridae</taxon>
        <taxon>Pristionchus</taxon>
    </lineage>
</organism>
<comment type="caution">
    <text evidence="2">The sequence shown here is derived from an EMBL/GenBank/DDBJ whole genome shotgun (WGS) entry which is preliminary data.</text>
</comment>
<evidence type="ECO:0000256" key="1">
    <source>
        <dbReference type="SAM" id="MobiDB-lite"/>
    </source>
</evidence>
<accession>A0AAV5WYW2</accession>
<name>A0AAV5WYW2_9BILA</name>
<reference evidence="2" key="1">
    <citation type="submission" date="2023-10" db="EMBL/GenBank/DDBJ databases">
        <title>Genome assembly of Pristionchus species.</title>
        <authorList>
            <person name="Yoshida K."/>
            <person name="Sommer R.J."/>
        </authorList>
    </citation>
    <scope>NUCLEOTIDE SEQUENCE</scope>
    <source>
        <strain evidence="2">RS5133</strain>
    </source>
</reference>
<dbReference type="Proteomes" id="UP001432322">
    <property type="component" value="Unassembled WGS sequence"/>
</dbReference>
<feature type="compositionally biased region" description="Basic and acidic residues" evidence="1">
    <location>
        <begin position="180"/>
        <end position="191"/>
    </location>
</feature>
<dbReference type="EMBL" id="BTSY01000007">
    <property type="protein sequence ID" value="GMT36528.1"/>
    <property type="molecule type" value="Genomic_DNA"/>
</dbReference>
<keyword evidence="3" id="KW-1185">Reference proteome</keyword>
<feature type="region of interest" description="Disordered" evidence="1">
    <location>
        <begin position="110"/>
        <end position="143"/>
    </location>
</feature>
<dbReference type="AlphaFoldDB" id="A0AAV5WYW2"/>
<evidence type="ECO:0000313" key="3">
    <source>
        <dbReference type="Proteomes" id="UP001432322"/>
    </source>
</evidence>
<feature type="region of interest" description="Disordered" evidence="1">
    <location>
        <begin position="168"/>
        <end position="191"/>
    </location>
</feature>
<proteinExistence type="predicted"/>
<sequence length="191" mass="21832">HCAIESIEKVEDFNCTHLLPFAFDSLDSVNKPLQPNEFMFFKFARSFALFMDALNGFDTSTLKCNDPKGHILPFIPKSFRPELAKKKKLDRAPNGYGTFKRPRLCPEQQDRLMSVPDPSPPSPIVPKTEDLDETTGQLDEPEQMVGEIKEEIEETLKVWNDIEDRINAMQGPIDAQPGSSRDEIKKEEEEY</sequence>
<feature type="non-terminal residue" evidence="2">
    <location>
        <position position="1"/>
    </location>
</feature>
<gene>
    <name evidence="2" type="ORF">PFISCL1PPCAC_27826</name>
</gene>